<reference evidence="2 3" key="1">
    <citation type="submission" date="2019-04" db="EMBL/GenBank/DDBJ databases">
        <title>Sphingobacterium olei sp. nov., isolated from oil-contaminated soil.</title>
        <authorList>
            <person name="Liu B."/>
        </authorList>
    </citation>
    <scope>NUCLEOTIDE SEQUENCE [LARGE SCALE GENOMIC DNA]</scope>
    <source>
        <strain evidence="2 3">HAL-9</strain>
    </source>
</reference>
<comment type="caution">
    <text evidence="2">The sequence shown here is derived from an EMBL/GenBank/DDBJ whole genome shotgun (WGS) entry which is preliminary data.</text>
</comment>
<proteinExistence type="predicted"/>
<keyword evidence="3" id="KW-1185">Reference proteome</keyword>
<feature type="signal peptide" evidence="1">
    <location>
        <begin position="1"/>
        <end position="28"/>
    </location>
</feature>
<dbReference type="Pfam" id="PF11751">
    <property type="entry name" value="PorP_SprF"/>
    <property type="match status" value="1"/>
</dbReference>
<protein>
    <submittedName>
        <fullName evidence="2">Type IX secretion system membrane protein PorP/SprF</fullName>
    </submittedName>
</protein>
<sequence length="291" mass="32365">MMETMKIVKYSCLLTLFGGLMLANAAYAQQSPIVSSYFQNEYLFNAAQVGVNGMKAVDAIVRTPVGQYKGEMKENYVHAMYGFGRQGIGAGFRSNAIGAFNLSEINLSYALHLPLDGESRFLSMGTGVKFLREQINADKIVGDVNDPMIAYYNNDPNRFDINLGLAYTATHLSLNLAVNNILRDKHNFLLNPSPFIYSSIKYKFLLNDVSVQPVFAYRRLLNDRDVVDIGTSVGFDGLFDIYAFYHTSKNMSTGLSTQVKNLRLNLGYTTTTASVQGLAVQGLDIGVRYQW</sequence>
<dbReference type="OrthoDB" id="891773at2"/>
<organism evidence="2 3">
    <name type="scientific">Sphingobacterium olei</name>
    <dbReference type="NCBI Taxonomy" id="2571155"/>
    <lineage>
        <taxon>Bacteria</taxon>
        <taxon>Pseudomonadati</taxon>
        <taxon>Bacteroidota</taxon>
        <taxon>Sphingobacteriia</taxon>
        <taxon>Sphingobacteriales</taxon>
        <taxon>Sphingobacteriaceae</taxon>
        <taxon>Sphingobacterium</taxon>
    </lineage>
</organism>
<evidence type="ECO:0000313" key="2">
    <source>
        <dbReference type="EMBL" id="TJZ61125.1"/>
    </source>
</evidence>
<dbReference type="Proteomes" id="UP000306808">
    <property type="component" value="Unassembled WGS sequence"/>
</dbReference>
<evidence type="ECO:0000256" key="1">
    <source>
        <dbReference type="SAM" id="SignalP"/>
    </source>
</evidence>
<feature type="chain" id="PRO_5020796016" evidence="1">
    <location>
        <begin position="29"/>
        <end position="291"/>
    </location>
</feature>
<dbReference type="AlphaFoldDB" id="A0A4U0P1Q3"/>
<keyword evidence="1" id="KW-0732">Signal</keyword>
<dbReference type="NCBIfam" id="TIGR03519">
    <property type="entry name" value="T9SS_PorP_fam"/>
    <property type="match status" value="1"/>
</dbReference>
<dbReference type="EMBL" id="SUME01000003">
    <property type="protein sequence ID" value="TJZ61125.1"/>
    <property type="molecule type" value="Genomic_DNA"/>
</dbReference>
<evidence type="ECO:0000313" key="3">
    <source>
        <dbReference type="Proteomes" id="UP000306808"/>
    </source>
</evidence>
<gene>
    <name evidence="2" type="ORF">FAZ15_07930</name>
</gene>
<accession>A0A4U0P1Q3</accession>
<dbReference type="InterPro" id="IPR019861">
    <property type="entry name" value="PorP/SprF_Bacteroidetes"/>
</dbReference>
<name>A0A4U0P1Q3_9SPHI</name>